<accession>A0ABU5Z3Y1</accession>
<dbReference type="Proteomes" id="UP001299283">
    <property type="component" value="Unassembled WGS sequence"/>
</dbReference>
<evidence type="ECO:0000313" key="1">
    <source>
        <dbReference type="EMBL" id="MEB3072113.1"/>
    </source>
</evidence>
<organism evidence="1 2">
    <name type="scientific">[Mycobacterium] vasticus</name>
    <dbReference type="NCBI Taxonomy" id="2875777"/>
    <lineage>
        <taxon>Bacteria</taxon>
        <taxon>Bacillati</taxon>
        <taxon>Actinomycetota</taxon>
        <taxon>Actinomycetes</taxon>
        <taxon>Mycobacteriales</taxon>
        <taxon>Mycobacteriaceae</taxon>
        <taxon>Mycolicibacter</taxon>
    </lineage>
</organism>
<dbReference type="EMBL" id="JAYJJQ010000071">
    <property type="protein sequence ID" value="MEB3072113.1"/>
    <property type="molecule type" value="Genomic_DNA"/>
</dbReference>
<protein>
    <submittedName>
        <fullName evidence="1">Uncharacterized protein</fullName>
    </submittedName>
</protein>
<proteinExistence type="predicted"/>
<comment type="caution">
    <text evidence="1">The sequence shown here is derived from an EMBL/GenBank/DDBJ whole genome shotgun (WGS) entry which is preliminary data.</text>
</comment>
<keyword evidence="2" id="KW-1185">Reference proteome</keyword>
<reference evidence="1 2" key="1">
    <citation type="submission" date="2023-12" db="EMBL/GenBank/DDBJ databases">
        <title>Description of new species of Mycobacterium terrae complex isolated from sewage at the Sao Paulo Zoological Park Foundation in Brazil.</title>
        <authorList>
            <person name="Romagnoli C.L."/>
            <person name="Conceicao E.C."/>
            <person name="Machado E."/>
            <person name="Barreto L.B.P.F."/>
            <person name="Sharma A."/>
            <person name="Silva N.M."/>
            <person name="Marques L.E."/>
            <person name="Juliana M.A."/>
            <person name="Lourenco M.C.S."/>
            <person name="Digiampietri L.A."/>
            <person name="Suffys P.N."/>
            <person name="Viana-Niero C."/>
        </authorList>
    </citation>
    <scope>NUCLEOTIDE SEQUENCE [LARGE SCALE GENOMIC DNA]</scope>
    <source>
        <strain evidence="1 2">MYC017</strain>
    </source>
</reference>
<dbReference type="RefSeq" id="WP_329779835.1">
    <property type="nucleotide sequence ID" value="NZ_JAYJJQ010000071.1"/>
</dbReference>
<name>A0ABU5Z3Y1_9MYCO</name>
<gene>
    <name evidence="1" type="ORF">K5L39_23370</name>
</gene>
<sequence length="424" mass="48860">MGEDTADPAAPTAHPLRMSGRGAIYSFSFDLGPGLDLVKLANKLLKADMATVAGSPSRDGLRVGSRIRDTAHYQEHAARYQQWLEIFHTGKLQWWRLFRLEPKITLRILWIARVHLWQFFAYRATFGLAYRTSLLSSYERAKSREADSENQDHRRQVEEMVREASEKLVKSISSQHASGALRLRLQQQMYFPRYYLHNEPFIRLEMNRSYYTDGDHEHEPIEISLMIHRSGICIITFATPIAREFGVDQGYEYLQAGKRVLNAVEVSVPILGTRPRFMDENYYRWGMEIVEFDRLEWVSFKTPADGKNQITIETVFDLYLEAIQRAARRRMQTEWRCNTTLFQGSPLCGCEGATAKQAHAVEFAQLMVRSRSPMPVTDEGRAELLKNYLLNSEEELWLSTGHAIHTFWRLFPIGSAWAGAVLTG</sequence>
<evidence type="ECO:0000313" key="2">
    <source>
        <dbReference type="Proteomes" id="UP001299283"/>
    </source>
</evidence>